<proteinExistence type="predicted"/>
<sequence>MRLSYVAALAIATFISAATASPFSPVLEKRAASCKNDNDCPGKDGCCCLIHLL</sequence>
<evidence type="ECO:0000313" key="3">
    <source>
        <dbReference type="Proteomes" id="UP001206595"/>
    </source>
</evidence>
<organism evidence="2 3">
    <name type="scientific">Umbelopsis ramanniana AG</name>
    <dbReference type="NCBI Taxonomy" id="1314678"/>
    <lineage>
        <taxon>Eukaryota</taxon>
        <taxon>Fungi</taxon>
        <taxon>Fungi incertae sedis</taxon>
        <taxon>Mucoromycota</taxon>
        <taxon>Mucoromycotina</taxon>
        <taxon>Umbelopsidomycetes</taxon>
        <taxon>Umbelopsidales</taxon>
        <taxon>Umbelopsidaceae</taxon>
        <taxon>Umbelopsis</taxon>
    </lineage>
</organism>
<accession>A0AAD5HIY5</accession>
<dbReference type="EMBL" id="MU620892">
    <property type="protein sequence ID" value="KAI8584534.1"/>
    <property type="molecule type" value="Genomic_DNA"/>
</dbReference>
<reference evidence="2" key="2">
    <citation type="journal article" date="2022" name="Proc. Natl. Acad. Sci. U.S.A.">
        <title>Diploid-dominant life cycles characterize the early evolution of Fungi.</title>
        <authorList>
            <person name="Amses K.R."/>
            <person name="Simmons D.R."/>
            <person name="Longcore J.E."/>
            <person name="Mondo S.J."/>
            <person name="Seto K."/>
            <person name="Jeronimo G.H."/>
            <person name="Bonds A.E."/>
            <person name="Quandt C.A."/>
            <person name="Davis W.J."/>
            <person name="Chang Y."/>
            <person name="Federici B.A."/>
            <person name="Kuo A."/>
            <person name="LaButti K."/>
            <person name="Pangilinan J."/>
            <person name="Andreopoulos W."/>
            <person name="Tritt A."/>
            <person name="Riley R."/>
            <person name="Hundley H."/>
            <person name="Johnson J."/>
            <person name="Lipzen A."/>
            <person name="Barry K."/>
            <person name="Lang B.F."/>
            <person name="Cuomo C.A."/>
            <person name="Buchler N.E."/>
            <person name="Grigoriev I.V."/>
            <person name="Spatafora J.W."/>
            <person name="Stajich J.E."/>
            <person name="James T.Y."/>
        </authorList>
    </citation>
    <scope>NUCLEOTIDE SEQUENCE</scope>
    <source>
        <strain evidence="2">AG</strain>
    </source>
</reference>
<evidence type="ECO:0000256" key="1">
    <source>
        <dbReference type="SAM" id="SignalP"/>
    </source>
</evidence>
<dbReference type="GeneID" id="75910283"/>
<dbReference type="RefSeq" id="XP_051449538.1">
    <property type="nucleotide sequence ID" value="XM_051584933.1"/>
</dbReference>
<feature type="chain" id="PRO_5042201136" evidence="1">
    <location>
        <begin position="21"/>
        <end position="53"/>
    </location>
</feature>
<comment type="caution">
    <text evidence="2">The sequence shown here is derived from an EMBL/GenBank/DDBJ whole genome shotgun (WGS) entry which is preliminary data.</text>
</comment>
<protein>
    <submittedName>
        <fullName evidence="2">Uncharacterized protein</fullName>
    </submittedName>
</protein>
<keyword evidence="3" id="KW-1185">Reference proteome</keyword>
<keyword evidence="1" id="KW-0732">Signal</keyword>
<evidence type="ECO:0000313" key="2">
    <source>
        <dbReference type="EMBL" id="KAI8584534.1"/>
    </source>
</evidence>
<reference evidence="2" key="1">
    <citation type="submission" date="2021-06" db="EMBL/GenBank/DDBJ databases">
        <authorList>
            <consortium name="DOE Joint Genome Institute"/>
            <person name="Mondo S.J."/>
            <person name="Amses K.R."/>
            <person name="Simmons D.R."/>
            <person name="Longcore J.E."/>
            <person name="Seto K."/>
            <person name="Alves G.H."/>
            <person name="Bonds A.E."/>
            <person name="Quandt C.A."/>
            <person name="Davis W.J."/>
            <person name="Chang Y."/>
            <person name="Letcher P.M."/>
            <person name="Powell M.J."/>
            <person name="Kuo A."/>
            <person name="Labutti K."/>
            <person name="Pangilinan J."/>
            <person name="Andreopoulos W."/>
            <person name="Tritt A."/>
            <person name="Riley R."/>
            <person name="Hundley H."/>
            <person name="Johnson J."/>
            <person name="Lipzen A."/>
            <person name="Barry K."/>
            <person name="Berbee M.L."/>
            <person name="Buchler N.E."/>
            <person name="Grigoriev I.V."/>
            <person name="Spatafora J.W."/>
            <person name="Stajich J.E."/>
            <person name="James T.Y."/>
        </authorList>
    </citation>
    <scope>NUCLEOTIDE SEQUENCE</scope>
    <source>
        <strain evidence="2">AG</strain>
    </source>
</reference>
<dbReference type="AlphaFoldDB" id="A0AAD5HIY5"/>
<dbReference type="Proteomes" id="UP001206595">
    <property type="component" value="Unassembled WGS sequence"/>
</dbReference>
<gene>
    <name evidence="2" type="ORF">K450DRAFT_216785</name>
</gene>
<feature type="signal peptide" evidence="1">
    <location>
        <begin position="1"/>
        <end position="20"/>
    </location>
</feature>
<name>A0AAD5HIY5_UMBRA</name>